<organism evidence="2 3">
    <name type="scientific">Paenarthrobacter histidinolovorans</name>
    <dbReference type="NCBI Taxonomy" id="43664"/>
    <lineage>
        <taxon>Bacteria</taxon>
        <taxon>Bacillati</taxon>
        <taxon>Actinomycetota</taxon>
        <taxon>Actinomycetes</taxon>
        <taxon>Micrococcales</taxon>
        <taxon>Micrococcaceae</taxon>
        <taxon>Paenarthrobacter</taxon>
    </lineage>
</organism>
<keyword evidence="1" id="KW-0812">Transmembrane</keyword>
<keyword evidence="1" id="KW-0472">Membrane</keyword>
<gene>
    <name evidence="2" type="ORF">ABIA52_000704</name>
</gene>
<evidence type="ECO:0000313" key="3">
    <source>
        <dbReference type="Proteomes" id="UP001620520"/>
    </source>
</evidence>
<proteinExistence type="predicted"/>
<name>A0ABW8N1C5_9MICC</name>
<feature type="transmembrane region" description="Helical" evidence="1">
    <location>
        <begin position="30"/>
        <end position="48"/>
    </location>
</feature>
<protein>
    <submittedName>
        <fullName evidence="2">Uncharacterized protein</fullName>
    </submittedName>
</protein>
<keyword evidence="3" id="KW-1185">Reference proteome</keyword>
<comment type="caution">
    <text evidence="2">The sequence shown here is derived from an EMBL/GenBank/DDBJ whole genome shotgun (WGS) entry which is preliminary data.</text>
</comment>
<evidence type="ECO:0000256" key="1">
    <source>
        <dbReference type="SAM" id="Phobius"/>
    </source>
</evidence>
<dbReference type="EMBL" id="JBIYEW010000003">
    <property type="protein sequence ID" value="MFK4637815.1"/>
    <property type="molecule type" value="Genomic_DNA"/>
</dbReference>
<accession>A0ABW8N1C5</accession>
<evidence type="ECO:0000313" key="2">
    <source>
        <dbReference type="EMBL" id="MFK4637815.1"/>
    </source>
</evidence>
<sequence>MKWYRYVHPAIFVASFMPLVLSLVPFWHGVAIPLLALIPFAANEIWLSRKDRKQSGGKTPT</sequence>
<reference evidence="2 3" key="1">
    <citation type="submission" date="2024-10" db="EMBL/GenBank/DDBJ databases">
        <title>Novel secondary metabolite-producing bacteria for plant disease control.</title>
        <authorList>
            <person name="Chevrette M."/>
        </authorList>
    </citation>
    <scope>NUCLEOTIDE SEQUENCE [LARGE SCALE GENOMIC DNA]</scope>
    <source>
        <strain evidence="2 3">J30 TE3557</strain>
    </source>
</reference>
<dbReference type="Proteomes" id="UP001620520">
    <property type="component" value="Unassembled WGS sequence"/>
</dbReference>
<keyword evidence="1" id="KW-1133">Transmembrane helix</keyword>